<name>A0A841PP05_9BACL</name>
<proteinExistence type="predicted"/>
<evidence type="ECO:0008006" key="3">
    <source>
        <dbReference type="Google" id="ProtNLM"/>
    </source>
</evidence>
<keyword evidence="2" id="KW-1185">Reference proteome</keyword>
<dbReference type="AlphaFoldDB" id="A0A841PP05"/>
<gene>
    <name evidence="1" type="ORF">HNR44_002483</name>
</gene>
<sequence length="245" mass="27657">MIFHANKGQVNYGETIGILMLDTHVPFIPGDIGNATTFPYPVKYKKVNGLTVQKMYEEKVDVLPLLIEAGKELIQEGGVKAITGNCGYFVLFQKELANNLSVPVFMSSLMQLSLLEKMINTPHHKIGIITAESYRLSTDFLHAVDTNPENVHIMGLEDKPHFAEVAIQEMGFLNTTILEEEVVEAALELVHNHPEIAMFVLECSILSPYSKALQERVQRPVFDYITLTNFVFDAFVKKETPRFHF</sequence>
<dbReference type="Proteomes" id="UP000568839">
    <property type="component" value="Unassembled WGS sequence"/>
</dbReference>
<evidence type="ECO:0000313" key="1">
    <source>
        <dbReference type="EMBL" id="MBB6450500.1"/>
    </source>
</evidence>
<reference evidence="1 2" key="1">
    <citation type="submission" date="2020-08" db="EMBL/GenBank/DDBJ databases">
        <title>Genomic Encyclopedia of Type Strains, Phase IV (KMG-IV): sequencing the most valuable type-strain genomes for metagenomic binning, comparative biology and taxonomic classification.</title>
        <authorList>
            <person name="Goeker M."/>
        </authorList>
    </citation>
    <scope>NUCLEOTIDE SEQUENCE [LARGE SCALE GENOMIC DNA]</scope>
    <source>
        <strain evidence="1 2">DSM 21769</strain>
    </source>
</reference>
<dbReference type="EMBL" id="JACHHJ010000003">
    <property type="protein sequence ID" value="MBB6450500.1"/>
    <property type="molecule type" value="Genomic_DNA"/>
</dbReference>
<accession>A0A841PP05</accession>
<organism evidence="1 2">
    <name type="scientific">Geomicrobium halophilum</name>
    <dbReference type="NCBI Taxonomy" id="549000"/>
    <lineage>
        <taxon>Bacteria</taxon>
        <taxon>Bacillati</taxon>
        <taxon>Bacillota</taxon>
        <taxon>Bacilli</taxon>
        <taxon>Bacillales</taxon>
        <taxon>Geomicrobium</taxon>
    </lineage>
</organism>
<protein>
    <recommendedName>
        <fullName evidence="3">Aspartate/glutamate racemase</fullName>
    </recommendedName>
</protein>
<dbReference type="RefSeq" id="WP_184404555.1">
    <property type="nucleotide sequence ID" value="NZ_JACHHJ010000003.1"/>
</dbReference>
<dbReference type="NCBIfam" id="NF005679">
    <property type="entry name" value="PRK07475.1"/>
    <property type="match status" value="1"/>
</dbReference>
<evidence type="ECO:0000313" key="2">
    <source>
        <dbReference type="Proteomes" id="UP000568839"/>
    </source>
</evidence>
<comment type="caution">
    <text evidence="1">The sequence shown here is derived from an EMBL/GenBank/DDBJ whole genome shotgun (WGS) entry which is preliminary data.</text>
</comment>